<name>A0AAW1TZ74_9CUCU</name>
<dbReference type="AlphaFoldDB" id="A0AAW1TZ74"/>
<keyword evidence="1" id="KW-1133">Transmembrane helix</keyword>
<protein>
    <recommendedName>
        <fullName evidence="4">Secreted protein</fullName>
    </recommendedName>
</protein>
<sequence>MNFLYPVLYMFMFLTNVAVKYYICLRISTGFRGLSNHSKHATSALSTSKHFHCFCKKCQTKFPKHLELKYRSENGIKIFSLPNKSVERQTNIRYSKKNLFTTIIRRTSEK</sequence>
<feature type="transmembrane region" description="Helical" evidence="1">
    <location>
        <begin position="6"/>
        <end position="23"/>
    </location>
</feature>
<reference evidence="2 3" key="1">
    <citation type="submission" date="2023-03" db="EMBL/GenBank/DDBJ databases">
        <title>Genome insight into feeding habits of ladybird beetles.</title>
        <authorList>
            <person name="Li H.-S."/>
            <person name="Huang Y.-H."/>
            <person name="Pang H."/>
        </authorList>
    </citation>
    <scope>NUCLEOTIDE SEQUENCE [LARGE SCALE GENOMIC DNA]</scope>
    <source>
        <strain evidence="2">SYSU_2023b</strain>
        <tissue evidence="2">Whole body</tissue>
    </source>
</reference>
<dbReference type="EMBL" id="JARQZJ010000021">
    <property type="protein sequence ID" value="KAK9873516.1"/>
    <property type="molecule type" value="Genomic_DNA"/>
</dbReference>
<evidence type="ECO:0000313" key="2">
    <source>
        <dbReference type="EMBL" id="KAK9873516.1"/>
    </source>
</evidence>
<proteinExistence type="predicted"/>
<evidence type="ECO:0000313" key="3">
    <source>
        <dbReference type="Proteomes" id="UP001431783"/>
    </source>
</evidence>
<dbReference type="Proteomes" id="UP001431783">
    <property type="component" value="Unassembled WGS sequence"/>
</dbReference>
<keyword evidence="1" id="KW-0472">Membrane</keyword>
<evidence type="ECO:0000256" key="1">
    <source>
        <dbReference type="SAM" id="Phobius"/>
    </source>
</evidence>
<comment type="caution">
    <text evidence="2">The sequence shown here is derived from an EMBL/GenBank/DDBJ whole genome shotgun (WGS) entry which is preliminary data.</text>
</comment>
<keyword evidence="1" id="KW-0812">Transmembrane</keyword>
<accession>A0AAW1TZ74</accession>
<organism evidence="2 3">
    <name type="scientific">Henosepilachna vigintioctopunctata</name>
    <dbReference type="NCBI Taxonomy" id="420089"/>
    <lineage>
        <taxon>Eukaryota</taxon>
        <taxon>Metazoa</taxon>
        <taxon>Ecdysozoa</taxon>
        <taxon>Arthropoda</taxon>
        <taxon>Hexapoda</taxon>
        <taxon>Insecta</taxon>
        <taxon>Pterygota</taxon>
        <taxon>Neoptera</taxon>
        <taxon>Endopterygota</taxon>
        <taxon>Coleoptera</taxon>
        <taxon>Polyphaga</taxon>
        <taxon>Cucujiformia</taxon>
        <taxon>Coccinelloidea</taxon>
        <taxon>Coccinellidae</taxon>
        <taxon>Epilachninae</taxon>
        <taxon>Epilachnini</taxon>
        <taxon>Henosepilachna</taxon>
    </lineage>
</organism>
<keyword evidence="3" id="KW-1185">Reference proteome</keyword>
<gene>
    <name evidence="2" type="ORF">WA026_022928</name>
</gene>
<evidence type="ECO:0008006" key="4">
    <source>
        <dbReference type="Google" id="ProtNLM"/>
    </source>
</evidence>